<name>A0A2G8KBU1_STIJA</name>
<reference evidence="1 2" key="1">
    <citation type="journal article" date="2017" name="PLoS Biol.">
        <title>The sea cucumber genome provides insights into morphological evolution and visceral regeneration.</title>
        <authorList>
            <person name="Zhang X."/>
            <person name="Sun L."/>
            <person name="Yuan J."/>
            <person name="Sun Y."/>
            <person name="Gao Y."/>
            <person name="Zhang L."/>
            <person name="Li S."/>
            <person name="Dai H."/>
            <person name="Hamel J.F."/>
            <person name="Liu C."/>
            <person name="Yu Y."/>
            <person name="Liu S."/>
            <person name="Lin W."/>
            <person name="Guo K."/>
            <person name="Jin S."/>
            <person name="Xu P."/>
            <person name="Storey K.B."/>
            <person name="Huan P."/>
            <person name="Zhang T."/>
            <person name="Zhou Y."/>
            <person name="Zhang J."/>
            <person name="Lin C."/>
            <person name="Li X."/>
            <person name="Xing L."/>
            <person name="Huo D."/>
            <person name="Sun M."/>
            <person name="Wang L."/>
            <person name="Mercier A."/>
            <person name="Li F."/>
            <person name="Yang H."/>
            <person name="Xiang J."/>
        </authorList>
    </citation>
    <scope>NUCLEOTIDE SEQUENCE [LARGE SCALE GENOMIC DNA]</scope>
    <source>
        <strain evidence="1">Shaxun</strain>
        <tissue evidence="1">Muscle</tissue>
    </source>
</reference>
<evidence type="ECO:0000313" key="1">
    <source>
        <dbReference type="EMBL" id="PIK45477.1"/>
    </source>
</evidence>
<evidence type="ECO:0000313" key="2">
    <source>
        <dbReference type="Proteomes" id="UP000230750"/>
    </source>
</evidence>
<keyword evidence="2" id="KW-1185">Reference proteome</keyword>
<proteinExistence type="predicted"/>
<dbReference type="AlphaFoldDB" id="A0A2G8KBU1"/>
<dbReference type="EMBL" id="MRZV01000712">
    <property type="protein sequence ID" value="PIK45477.1"/>
    <property type="molecule type" value="Genomic_DNA"/>
</dbReference>
<dbReference type="Proteomes" id="UP000230750">
    <property type="component" value="Unassembled WGS sequence"/>
</dbReference>
<gene>
    <name evidence="1" type="ORF">BSL78_17671</name>
</gene>
<sequence>MENTFDLTINHVGNAKNNNAVLLQDIDKEEKIPIMHRSKMTIGITDDVTKTLHRNWRKSLLKPEKEDLNGKRALDSFPLDQRKPIANAVESDEERGRGESIANPVIKVSHEDPLQSSFGYNSSFRKDLKEAYHLLDETQPEGLKYKIKRNLFNFISTDRQPKLSVYCKCIEKLASRSYTDQSEEVSSPYYMTSFLDTAGKLFAQLFGCDIPDET</sequence>
<comment type="caution">
    <text evidence="1">The sequence shown here is derived from an EMBL/GenBank/DDBJ whole genome shotgun (WGS) entry which is preliminary data.</text>
</comment>
<accession>A0A2G8KBU1</accession>
<organism evidence="1 2">
    <name type="scientific">Stichopus japonicus</name>
    <name type="common">Sea cucumber</name>
    <dbReference type="NCBI Taxonomy" id="307972"/>
    <lineage>
        <taxon>Eukaryota</taxon>
        <taxon>Metazoa</taxon>
        <taxon>Echinodermata</taxon>
        <taxon>Eleutherozoa</taxon>
        <taxon>Echinozoa</taxon>
        <taxon>Holothuroidea</taxon>
        <taxon>Aspidochirotacea</taxon>
        <taxon>Aspidochirotida</taxon>
        <taxon>Stichopodidae</taxon>
        <taxon>Apostichopus</taxon>
    </lineage>
</organism>
<protein>
    <submittedName>
        <fullName evidence="1">Uncharacterized protein</fullName>
    </submittedName>
</protein>